<proteinExistence type="predicted"/>
<feature type="signal peptide" evidence="1">
    <location>
        <begin position="1"/>
        <end position="22"/>
    </location>
</feature>
<dbReference type="OrthoDB" id="1115009at2"/>
<evidence type="ECO:0000313" key="2">
    <source>
        <dbReference type="EMBL" id="TWI91059.1"/>
    </source>
</evidence>
<dbReference type="Pfam" id="PF14054">
    <property type="entry name" value="DUF4249"/>
    <property type="match status" value="1"/>
</dbReference>
<organism evidence="2 3">
    <name type="scientific">Chitinophaga japonensis</name>
    <name type="common">Flexibacter japonensis</name>
    <dbReference type="NCBI Taxonomy" id="104662"/>
    <lineage>
        <taxon>Bacteria</taxon>
        <taxon>Pseudomonadati</taxon>
        <taxon>Bacteroidota</taxon>
        <taxon>Chitinophagia</taxon>
        <taxon>Chitinophagales</taxon>
        <taxon>Chitinophagaceae</taxon>
        <taxon>Chitinophaga</taxon>
    </lineage>
</organism>
<dbReference type="RefSeq" id="WP_145710229.1">
    <property type="nucleotide sequence ID" value="NZ_BAAAFY010000001.1"/>
</dbReference>
<protein>
    <submittedName>
        <fullName evidence="2">Uncharacterized protein DUF4249</fullName>
    </submittedName>
</protein>
<evidence type="ECO:0000256" key="1">
    <source>
        <dbReference type="SAM" id="SignalP"/>
    </source>
</evidence>
<comment type="caution">
    <text evidence="2">The sequence shown here is derived from an EMBL/GenBank/DDBJ whole genome shotgun (WGS) entry which is preliminary data.</text>
</comment>
<dbReference type="EMBL" id="VLLG01000002">
    <property type="protein sequence ID" value="TWI91059.1"/>
    <property type="molecule type" value="Genomic_DNA"/>
</dbReference>
<keyword evidence="1" id="KW-0732">Signal</keyword>
<evidence type="ECO:0000313" key="3">
    <source>
        <dbReference type="Proteomes" id="UP000316778"/>
    </source>
</evidence>
<feature type="chain" id="PRO_5022203880" evidence="1">
    <location>
        <begin position="23"/>
        <end position="289"/>
    </location>
</feature>
<name>A0A562TC20_CHIJA</name>
<dbReference type="PROSITE" id="PS51257">
    <property type="entry name" value="PROKAR_LIPOPROTEIN"/>
    <property type="match status" value="1"/>
</dbReference>
<gene>
    <name evidence="2" type="ORF">LX66_0420</name>
</gene>
<dbReference type="InterPro" id="IPR025345">
    <property type="entry name" value="DUF4249"/>
</dbReference>
<dbReference type="AlphaFoldDB" id="A0A562TC20"/>
<dbReference type="Proteomes" id="UP000316778">
    <property type="component" value="Unassembled WGS sequence"/>
</dbReference>
<sequence>MRAIIVCTLTLLMLSVACRQDADLHLPYEGDRIVVNTFIQADSPVYIRVTRSEPVAVLDDLQFDELPDAQVALLENGAPFAPLHWQQINGRGYFVSELPARPGQRYTVTATATGLTPVSGSDSLPAEPVVHSLSALRTANSIRFILEDPAAATNYYRIRLYKADSVDGVIQPYQKIDFRLDPAYNNNFADIVSDSYYKDVVIHDERIAGKEVLLVLQTQQQVNYDYVVAEVAGLSESGYRYLQSLNNQVENGQDSTNILGQPIKVYTNIENGYGIVAGLHARRIHCRVR</sequence>
<keyword evidence="3" id="KW-1185">Reference proteome</keyword>
<accession>A0A562TC20</accession>
<reference evidence="2 3" key="1">
    <citation type="journal article" date="2013" name="Stand. Genomic Sci.">
        <title>Genomic Encyclopedia of Type Strains, Phase I: The one thousand microbial genomes (KMG-I) project.</title>
        <authorList>
            <person name="Kyrpides N.C."/>
            <person name="Woyke T."/>
            <person name="Eisen J.A."/>
            <person name="Garrity G."/>
            <person name="Lilburn T.G."/>
            <person name="Beck B.J."/>
            <person name="Whitman W.B."/>
            <person name="Hugenholtz P."/>
            <person name="Klenk H.P."/>
        </authorList>
    </citation>
    <scope>NUCLEOTIDE SEQUENCE [LARGE SCALE GENOMIC DNA]</scope>
    <source>
        <strain evidence="2 3">DSM 13484</strain>
    </source>
</reference>